<evidence type="ECO:0000313" key="9">
    <source>
        <dbReference type="Proteomes" id="UP000009022"/>
    </source>
</evidence>
<protein>
    <recommendedName>
        <fullName evidence="7">Phosphatidic acid phosphatase type 2/haloperoxidase domain-containing protein</fullName>
    </recommendedName>
</protein>
<dbReference type="GO" id="GO:0005886">
    <property type="term" value="C:plasma membrane"/>
    <property type="evidence" value="ECO:0000318"/>
    <property type="project" value="GO_Central"/>
</dbReference>
<feature type="domain" description="Phosphatidic acid phosphatase type 2/haloperoxidase" evidence="7">
    <location>
        <begin position="136"/>
        <end position="278"/>
    </location>
</feature>
<evidence type="ECO:0000256" key="3">
    <source>
        <dbReference type="ARBA" id="ARBA00022692"/>
    </source>
</evidence>
<dbReference type="EMBL" id="DS985247">
    <property type="protein sequence ID" value="EDV23110.1"/>
    <property type="molecule type" value="Genomic_DNA"/>
</dbReference>
<dbReference type="OrthoDB" id="8907274at2759"/>
<feature type="transmembrane region" description="Helical" evidence="6">
    <location>
        <begin position="88"/>
        <end position="108"/>
    </location>
</feature>
<dbReference type="KEGG" id="tad:TRIADDRAFT_64077"/>
<keyword evidence="5 6" id="KW-0472">Membrane</keyword>
<dbReference type="InterPro" id="IPR000326">
    <property type="entry name" value="PAP2/HPO"/>
</dbReference>
<organism evidence="8 9">
    <name type="scientific">Trichoplax adhaerens</name>
    <name type="common">Trichoplax reptans</name>
    <dbReference type="NCBI Taxonomy" id="10228"/>
    <lineage>
        <taxon>Eukaryota</taxon>
        <taxon>Metazoa</taxon>
        <taxon>Placozoa</taxon>
        <taxon>Uniplacotomia</taxon>
        <taxon>Trichoplacea</taxon>
        <taxon>Trichoplacidae</taxon>
        <taxon>Trichoplax</taxon>
    </lineage>
</organism>
<dbReference type="RefSeq" id="XP_002114020.1">
    <property type="nucleotide sequence ID" value="XM_002113984.1"/>
</dbReference>
<dbReference type="PhylomeDB" id="B3S2K5"/>
<evidence type="ECO:0000256" key="5">
    <source>
        <dbReference type="ARBA" id="ARBA00023136"/>
    </source>
</evidence>
<comment type="subcellular location">
    <subcellularLocation>
        <location evidence="1">Membrane</location>
        <topology evidence="1">Multi-pass membrane protein</topology>
    </subcellularLocation>
</comment>
<dbReference type="InterPro" id="IPR043216">
    <property type="entry name" value="PAP-like"/>
</dbReference>
<feature type="transmembrane region" description="Helical" evidence="6">
    <location>
        <begin position="40"/>
        <end position="61"/>
    </location>
</feature>
<keyword evidence="4 6" id="KW-1133">Transmembrane helix</keyword>
<dbReference type="Gene3D" id="1.20.144.10">
    <property type="entry name" value="Phosphatidic acid phosphatase type 2/haloperoxidase"/>
    <property type="match status" value="1"/>
</dbReference>
<evidence type="ECO:0000256" key="2">
    <source>
        <dbReference type="ARBA" id="ARBA00008816"/>
    </source>
</evidence>
<dbReference type="GO" id="GO:0046839">
    <property type="term" value="P:phospholipid dephosphorylation"/>
    <property type="evidence" value="ECO:0000318"/>
    <property type="project" value="GO_Central"/>
</dbReference>
<dbReference type="eggNOG" id="KOG3030">
    <property type="taxonomic scope" value="Eukaryota"/>
</dbReference>
<accession>B3S2K5</accession>
<dbReference type="CDD" id="cd03384">
    <property type="entry name" value="PAP2_wunen"/>
    <property type="match status" value="1"/>
</dbReference>
<evidence type="ECO:0000256" key="1">
    <source>
        <dbReference type="ARBA" id="ARBA00004141"/>
    </source>
</evidence>
<dbReference type="SMART" id="SM00014">
    <property type="entry name" value="acidPPc"/>
    <property type="match status" value="1"/>
</dbReference>
<dbReference type="PANTHER" id="PTHR10165:SF103">
    <property type="entry name" value="PHOSPHOLIPID PHOSPHATASE HOMOLOG 1.2 HOMOLOG"/>
    <property type="match status" value="1"/>
</dbReference>
<name>B3S2K5_TRIAD</name>
<dbReference type="HOGENOM" id="CLU_021458_3_2_1"/>
<dbReference type="CTD" id="6755560"/>
<dbReference type="InterPro" id="IPR036938">
    <property type="entry name" value="PAP2/HPO_sf"/>
</dbReference>
<dbReference type="GO" id="GO:0006644">
    <property type="term" value="P:phospholipid metabolic process"/>
    <property type="evidence" value="ECO:0000318"/>
    <property type="project" value="GO_Central"/>
</dbReference>
<dbReference type="Proteomes" id="UP000009022">
    <property type="component" value="Unassembled WGS sequence"/>
</dbReference>
<dbReference type="SUPFAM" id="SSF48317">
    <property type="entry name" value="Acid phosphatase/Vanadium-dependent haloperoxidase"/>
    <property type="match status" value="1"/>
</dbReference>
<evidence type="ECO:0000313" key="8">
    <source>
        <dbReference type="EMBL" id="EDV23110.1"/>
    </source>
</evidence>
<dbReference type="GeneID" id="6755560"/>
<dbReference type="InParanoid" id="B3S2K5"/>
<feature type="transmembrane region" description="Helical" evidence="6">
    <location>
        <begin position="260"/>
        <end position="279"/>
    </location>
</feature>
<dbReference type="GO" id="GO:0008195">
    <property type="term" value="F:phosphatidate phosphatase activity"/>
    <property type="evidence" value="ECO:0000318"/>
    <property type="project" value="GO_Central"/>
</dbReference>
<evidence type="ECO:0000256" key="6">
    <source>
        <dbReference type="SAM" id="Phobius"/>
    </source>
</evidence>
<evidence type="ECO:0000259" key="7">
    <source>
        <dbReference type="SMART" id="SM00014"/>
    </source>
</evidence>
<dbReference type="GO" id="GO:0007165">
    <property type="term" value="P:signal transduction"/>
    <property type="evidence" value="ECO:0000318"/>
    <property type="project" value="GO_Central"/>
</dbReference>
<dbReference type="Pfam" id="PF01569">
    <property type="entry name" value="PAP2"/>
    <property type="match status" value="1"/>
</dbReference>
<proteinExistence type="inferred from homology"/>
<reference evidence="8 9" key="1">
    <citation type="journal article" date="2008" name="Nature">
        <title>The Trichoplax genome and the nature of placozoans.</title>
        <authorList>
            <person name="Srivastava M."/>
            <person name="Begovic E."/>
            <person name="Chapman J."/>
            <person name="Putnam N.H."/>
            <person name="Hellsten U."/>
            <person name="Kawashima T."/>
            <person name="Kuo A."/>
            <person name="Mitros T."/>
            <person name="Salamov A."/>
            <person name="Carpenter M.L."/>
            <person name="Signorovitch A.Y."/>
            <person name="Moreno M.A."/>
            <person name="Kamm K."/>
            <person name="Grimwood J."/>
            <person name="Schmutz J."/>
            <person name="Shapiro H."/>
            <person name="Grigoriev I.V."/>
            <person name="Buss L.W."/>
            <person name="Schierwater B."/>
            <person name="Dellaporta S.L."/>
            <person name="Rokhsar D.S."/>
        </authorList>
    </citation>
    <scope>NUCLEOTIDE SEQUENCE [LARGE SCALE GENOMIC DNA]</scope>
    <source>
        <strain evidence="8 9">Grell-BS-1999</strain>
    </source>
</reference>
<dbReference type="FunCoup" id="B3S2K5">
    <property type="interactions" value="1048"/>
</dbReference>
<feature type="transmembrane region" description="Helical" evidence="6">
    <location>
        <begin position="128"/>
        <end position="149"/>
    </location>
</feature>
<evidence type="ECO:0000256" key="4">
    <source>
        <dbReference type="ARBA" id="ARBA00022989"/>
    </source>
</evidence>
<gene>
    <name evidence="8" type="ORF">TRIADDRAFT_64077</name>
</gene>
<sequence>MYGTNPEAFTFISQIRYTKRGGIQQSEEIIPIMKSENSKLLVDFLVTLVTGFCILFIQTLATPSHRGFFCNDDSIKYPYKPHSTVPNIVLILMDILYPTIMILTFETLKNKFPTNSMPGNPLSGQYRFTRYTWNLILSMLFGLATTFVLTDSAKFLVGSLRPNFLALCQPDFSKINCSVGYVTQYTCLGTQTRQIKDARLSFPSGHASTSAYAMVFSAIYLESVWKWKNLTALKGLLQGISLLLTWLCGLSRVHDYRHRWIDVLTGFILGISIAFFTAMKICNLNLFENNGEKNKTEVDAITFVESNPVDLERKQARTFADDNDERPI</sequence>
<dbReference type="PANTHER" id="PTHR10165">
    <property type="entry name" value="LIPID PHOSPHATE PHOSPHATASE"/>
    <property type="match status" value="1"/>
</dbReference>
<dbReference type="AlphaFoldDB" id="B3S2K5"/>
<dbReference type="OMA" id="FCVSNFF"/>
<keyword evidence="9" id="KW-1185">Reference proteome</keyword>
<dbReference type="STRING" id="10228.B3S2K5"/>
<keyword evidence="3 6" id="KW-0812">Transmembrane</keyword>
<comment type="similarity">
    <text evidence="2">Belongs to the PA-phosphatase related phosphoesterase family.</text>
</comment>